<dbReference type="Pfam" id="PF12796">
    <property type="entry name" value="Ank_2"/>
    <property type="match status" value="1"/>
</dbReference>
<dbReference type="InterPro" id="IPR036770">
    <property type="entry name" value="Ankyrin_rpt-contain_sf"/>
</dbReference>
<organism evidence="1">
    <name type="scientific">viral metagenome</name>
    <dbReference type="NCBI Taxonomy" id="1070528"/>
    <lineage>
        <taxon>unclassified sequences</taxon>
        <taxon>metagenomes</taxon>
        <taxon>organismal metagenomes</taxon>
    </lineage>
</organism>
<reference evidence="1" key="1">
    <citation type="journal article" date="2020" name="Nature">
        <title>Giant virus diversity and host interactions through global metagenomics.</title>
        <authorList>
            <person name="Schulz F."/>
            <person name="Roux S."/>
            <person name="Paez-Espino D."/>
            <person name="Jungbluth S."/>
            <person name="Walsh D.A."/>
            <person name="Denef V.J."/>
            <person name="McMahon K.D."/>
            <person name="Konstantinidis K.T."/>
            <person name="Eloe-Fadrosh E.A."/>
            <person name="Kyrpides N.C."/>
            <person name="Woyke T."/>
        </authorList>
    </citation>
    <scope>NUCLEOTIDE SEQUENCE</scope>
    <source>
        <strain evidence="1">GVMAG-M-3300020192-26</strain>
    </source>
</reference>
<dbReference type="InterPro" id="IPR052050">
    <property type="entry name" value="SecEffector_AnkRepeat"/>
</dbReference>
<evidence type="ECO:0000313" key="1">
    <source>
        <dbReference type="EMBL" id="QHT00644.1"/>
    </source>
</evidence>
<sequence>MDIITSLAQINNDLYQDLFISLPISDKRAFISTCKITNQSSVQMLKYELSFQKMINVTKYFSKRYYSGFYNPLYKFTMELLFDGYEIPDKYIIVENRVLHQFPKIYRRLGERADLDQIKKLLKLNRNSFMEDNAEWTMAGAAKAGNVSILRWMIRNGYPLCDLAATYAVKGNQLRTLKWLVRRGCKLNDMIVSNAAKNGFMDIVKFLVFDLNRSLGDAAYFAALRGHFQIVKFIYSVDPTALFEVCEGAARSGNLDILKFAYQFGYSMMHDFYCTDVNILKWLLDDGHISPDINISKKIAWSGNLECLQFLYRNKFPVLDKDVFARAVRGQNVEMIKWLHSLRCPFDKSATKAAAGMSNPEMIKIRFSVAILKLLVEWGCELDNEVCSLAAYHGDLEMLQYLYGCGCKLDETVLQRASTNGHLHIIIWARRQGCHWNSLVCYYTVCWHHLDVLKWLRGVDRQKYDEYSEETEICPWDEQVCIYAIRYCHIDILKFAIENGCEYGEASYQAALETENSEIINYISEHYVMNDV</sequence>
<dbReference type="InterPro" id="IPR002110">
    <property type="entry name" value="Ankyrin_rpt"/>
</dbReference>
<accession>A0A6C0CAU7</accession>
<dbReference type="SUPFAM" id="SSF48403">
    <property type="entry name" value="Ankyrin repeat"/>
    <property type="match status" value="1"/>
</dbReference>
<protein>
    <submittedName>
        <fullName evidence="1">Uncharacterized protein</fullName>
    </submittedName>
</protein>
<dbReference type="EMBL" id="MN739357">
    <property type="protein sequence ID" value="QHT00644.1"/>
    <property type="molecule type" value="Genomic_DNA"/>
</dbReference>
<dbReference type="PANTHER" id="PTHR46586:SF3">
    <property type="entry name" value="ANKYRIN REPEAT-CONTAINING PROTEIN"/>
    <property type="match status" value="1"/>
</dbReference>
<proteinExistence type="predicted"/>
<dbReference type="Gene3D" id="1.25.40.20">
    <property type="entry name" value="Ankyrin repeat-containing domain"/>
    <property type="match status" value="2"/>
</dbReference>
<dbReference type="AlphaFoldDB" id="A0A6C0CAU7"/>
<name>A0A6C0CAU7_9ZZZZ</name>
<dbReference type="PANTHER" id="PTHR46586">
    <property type="entry name" value="ANKYRIN REPEAT-CONTAINING PROTEIN"/>
    <property type="match status" value="1"/>
</dbReference>